<dbReference type="AlphaFoldDB" id="A0AB39W4J3"/>
<feature type="domain" description="PBP" evidence="3">
    <location>
        <begin position="38"/>
        <end position="275"/>
    </location>
</feature>
<organism evidence="4">
    <name type="scientific">Flavobacterium sp. WC2409</name>
    <dbReference type="NCBI Taxonomy" id="3234139"/>
    <lineage>
        <taxon>Bacteria</taxon>
        <taxon>Pseudomonadati</taxon>
        <taxon>Bacteroidota</taxon>
        <taxon>Flavobacteriia</taxon>
        <taxon>Flavobacteriales</taxon>
        <taxon>Flavobacteriaceae</taxon>
        <taxon>Flavobacterium</taxon>
    </lineage>
</organism>
<protein>
    <submittedName>
        <fullName evidence="4">PstS family phosphate ABC transporter substrate-binding protein</fullName>
    </submittedName>
</protein>
<dbReference type="InterPro" id="IPR024370">
    <property type="entry name" value="PBP_domain"/>
</dbReference>
<dbReference type="PANTHER" id="PTHR30570:SF1">
    <property type="entry name" value="PHOSPHATE-BINDING PROTEIN PSTS"/>
    <property type="match status" value="1"/>
</dbReference>
<gene>
    <name evidence="4" type="ORF">AB3G34_16720</name>
</gene>
<dbReference type="Gene3D" id="3.40.190.10">
    <property type="entry name" value="Periplasmic binding protein-like II"/>
    <property type="match status" value="2"/>
</dbReference>
<dbReference type="SUPFAM" id="SSF53850">
    <property type="entry name" value="Periplasmic binding protein-like II"/>
    <property type="match status" value="1"/>
</dbReference>
<name>A0AB39W4J3_9FLAO</name>
<dbReference type="EMBL" id="CP165625">
    <property type="protein sequence ID" value="XDU95518.1"/>
    <property type="molecule type" value="Genomic_DNA"/>
</dbReference>
<dbReference type="RefSeq" id="WP_369753072.1">
    <property type="nucleotide sequence ID" value="NZ_CP165625.1"/>
</dbReference>
<proteinExistence type="predicted"/>
<reference evidence="4" key="1">
    <citation type="submission" date="2024-07" db="EMBL/GenBank/DDBJ databases">
        <authorList>
            <person name="Biller S.J."/>
        </authorList>
    </citation>
    <scope>NUCLEOTIDE SEQUENCE</scope>
    <source>
        <strain evidence="4">WC2409</strain>
    </source>
</reference>
<accession>A0AB39W4J3</accession>
<dbReference type="PROSITE" id="PS51257">
    <property type="entry name" value="PROKAR_LIPOPROTEIN"/>
    <property type="match status" value="1"/>
</dbReference>
<keyword evidence="1 2" id="KW-0732">Signal</keyword>
<sequence length="304" mass="33828">MKKTAKLSSIFVCLFLLAFLGCKQSENSNKNKETILKGSTSILVDETLKPIIEEQIEVFQSEYNAKITLIAKSENEVIKSFLKDSTRIVVLARTLNKEEEKYFESVKIKPKTTIIGTDAIAFVSNKSNNDTLIALQDVVSFMQGKSQQKIKGLVFDNLNSSTLRYLKEVAGLNVNPSKGIYSFKTNEEVLKYVSENEGMLGVVGLNWLYRPTSTVSEYLQKLNVLSVKGLNEKTYVSPTQNNLAEGTYPLARDLYIINCQGYSGLGMGFASFMAGDIGQRIILKSGLLPFRTPGRKIIITTKSK</sequence>
<dbReference type="PANTHER" id="PTHR30570">
    <property type="entry name" value="PERIPLASMIC PHOSPHATE BINDING COMPONENT OF PHOSPHATE ABC TRANSPORTER"/>
    <property type="match status" value="1"/>
</dbReference>
<feature type="chain" id="PRO_5044262187" evidence="2">
    <location>
        <begin position="19"/>
        <end position="304"/>
    </location>
</feature>
<dbReference type="InterPro" id="IPR050811">
    <property type="entry name" value="Phosphate_ABC_transporter"/>
</dbReference>
<dbReference type="Pfam" id="PF12849">
    <property type="entry name" value="PBP_like_2"/>
    <property type="match status" value="1"/>
</dbReference>
<evidence type="ECO:0000256" key="2">
    <source>
        <dbReference type="SAM" id="SignalP"/>
    </source>
</evidence>
<evidence type="ECO:0000256" key="1">
    <source>
        <dbReference type="ARBA" id="ARBA00022729"/>
    </source>
</evidence>
<evidence type="ECO:0000259" key="3">
    <source>
        <dbReference type="Pfam" id="PF12849"/>
    </source>
</evidence>
<feature type="signal peptide" evidence="2">
    <location>
        <begin position="1"/>
        <end position="18"/>
    </location>
</feature>
<evidence type="ECO:0000313" key="4">
    <source>
        <dbReference type="EMBL" id="XDU95518.1"/>
    </source>
</evidence>